<dbReference type="RefSeq" id="WP_199469467.1">
    <property type="nucleotide sequence ID" value="NZ_JAEMNX010000020.1"/>
</dbReference>
<proteinExistence type="predicted"/>
<keyword evidence="3" id="KW-1185">Reference proteome</keyword>
<name>A0A934MX93_9GAMM</name>
<accession>A0A934MX93</accession>
<evidence type="ECO:0000313" key="3">
    <source>
        <dbReference type="Proteomes" id="UP000628710"/>
    </source>
</evidence>
<dbReference type="Pfam" id="PF09009">
    <property type="entry name" value="Exotox-A_cataly"/>
    <property type="match status" value="1"/>
</dbReference>
<dbReference type="Gene3D" id="3.90.175.10">
    <property type="entry name" value="Diphtheria Toxin, domain 1"/>
    <property type="match status" value="1"/>
</dbReference>
<dbReference type="AlphaFoldDB" id="A0A934MX93"/>
<organism evidence="2 3">
    <name type="scientific">Marinomonas transparens</name>
    <dbReference type="NCBI Taxonomy" id="2795388"/>
    <lineage>
        <taxon>Bacteria</taxon>
        <taxon>Pseudomonadati</taxon>
        <taxon>Pseudomonadota</taxon>
        <taxon>Gammaproteobacteria</taxon>
        <taxon>Oceanospirillales</taxon>
        <taxon>Oceanospirillaceae</taxon>
        <taxon>Marinomonas</taxon>
    </lineage>
</organism>
<evidence type="ECO:0000313" key="2">
    <source>
        <dbReference type="EMBL" id="MBJ7539064.1"/>
    </source>
</evidence>
<dbReference type="Proteomes" id="UP000628710">
    <property type="component" value="Unassembled WGS sequence"/>
</dbReference>
<feature type="domain" description="Exotoxin A catalytic" evidence="1">
    <location>
        <begin position="514"/>
        <end position="688"/>
    </location>
</feature>
<protein>
    <recommendedName>
        <fullName evidence="1">Exotoxin A catalytic domain-containing protein</fullName>
    </recommendedName>
</protein>
<comment type="caution">
    <text evidence="2">The sequence shown here is derived from an EMBL/GenBank/DDBJ whole genome shotgun (WGS) entry which is preliminary data.</text>
</comment>
<dbReference type="GO" id="GO:0047286">
    <property type="term" value="F:NAD+-diphthamide ADP-ribosyltransferase activity"/>
    <property type="evidence" value="ECO:0007669"/>
    <property type="project" value="InterPro"/>
</dbReference>
<dbReference type="InterPro" id="IPR015099">
    <property type="entry name" value="Exotox-A_cataly_dom"/>
</dbReference>
<sequence length="715" mass="78954">MKIRVIKLKDHHFPHLLKTAKYISVTLLAFASFSVQAERVRTCHVIPVDIAIGIDYNGDPITAGGYRYSAPYTTAGRHGGIQANTARKRAVARYKACAEQLVNNPTKNVEDISECNNNTAGSSNPYDMSYHLGPKSLTEKYACPHAIGSTSQASFDSNFFIDVKKFTVSGETSGLQNCSSTISKTASVQNIKLSQFHCKDIYYPQYSLNTAFSNPRYSGTSVFVAMMNGIKDMMEILASESDVDKIFGEGHQSKASELLTMLEQAKNNQNTSALKQWMPHVSEYQELSGAEVLGYNGLTVNNVDGTLPPFQAVYDRSKKAIYMSDQALYTRDEITQCTMVQALAQHVSHYFDGFNGLKTEILGSEGMLAALRICNPSIFSSLTDEQIEALQRKANYADVRLHGKYNIHKVGLSFWSYEEDGLALNSLLPESAEVLLEAPVVSVAGNEVMLQELSDKAKLAHSLNEVLVMDSSGYGNIIGSSEAIAHANDTLSAVALLDRPYDANKLHDFTGSQLHQVHLYLHAGGYQFVGYRLEPQYAVAQAMVNEGVARVEQPEYEQSDDNYANRRQWKGLNVSEDIELASQAGIDNQVATGRILRVYLPSDAANRLYNFGPYLDTPEADSLARELVGSDINFSSVNDLEQLYLMRGRAKEGYGNSNGIDYTETFISWALAERAIVIPAARQIDPSRFELEVINTANRWEGEVPIVAGRSDIVQ</sequence>
<gene>
    <name evidence="2" type="ORF">I8J31_15400</name>
</gene>
<reference evidence="2" key="1">
    <citation type="submission" date="2020-12" db="EMBL/GenBank/DDBJ databases">
        <title>Marinomonas arctica sp. nov., a psychrotolerant bacterium isolated from the Arctic.</title>
        <authorList>
            <person name="Zhang Y."/>
        </authorList>
    </citation>
    <scope>NUCLEOTIDE SEQUENCE</scope>
    <source>
        <strain evidence="2">C1424</strain>
    </source>
</reference>
<evidence type="ECO:0000259" key="1">
    <source>
        <dbReference type="Pfam" id="PF09009"/>
    </source>
</evidence>
<dbReference type="EMBL" id="JAEMNX010000020">
    <property type="protein sequence ID" value="MBJ7539064.1"/>
    <property type="molecule type" value="Genomic_DNA"/>
</dbReference>